<dbReference type="Proteomes" id="UP001249851">
    <property type="component" value="Unassembled WGS sequence"/>
</dbReference>
<evidence type="ECO:0000313" key="2">
    <source>
        <dbReference type="Proteomes" id="UP001249851"/>
    </source>
</evidence>
<evidence type="ECO:0000313" key="1">
    <source>
        <dbReference type="EMBL" id="KAK2555087.1"/>
    </source>
</evidence>
<sequence length="423" mass="47123">MFGVGPRIQLRKDLVGNRTKIRKGKAFGGKRSRNLQNIDDVVLPNISSTQLIQNRDNFSNNSKEKTGIGLTEKEGKNTLRSQIIKQGRLRDSTFTVEHQGTTSDSLQCGGLFISKLCVQGGRSERSQDCGTLVSLRKERKLNSEISKRDSGFFDCSSCENSSVPHLIAACLSHNFNKALNKEGIIKEPQKTPRIGLEFKMLLNKEKTVIRETEKLKDTPAKMCLQSTQSLHDDLIAFKNGSTRGKSSISVDCALKANDHCVKPLEFVMKTKRNSHKAGVSELDTTLAVLKTQRSIKLGKLGSCPPISLAQRQMRKSKGRAFDASRATFSHEVEVKSIDEEHRGTTARKCASCPVDLLSLRIKTKSVNYVSNRHLGCVVPTLRSIEKELTDSLGSKDVVTVDDKCTEWLNRWMDFNLDAPQKDQ</sequence>
<keyword evidence="2" id="KW-1185">Reference proteome</keyword>
<organism evidence="1 2">
    <name type="scientific">Acropora cervicornis</name>
    <name type="common">Staghorn coral</name>
    <dbReference type="NCBI Taxonomy" id="6130"/>
    <lineage>
        <taxon>Eukaryota</taxon>
        <taxon>Metazoa</taxon>
        <taxon>Cnidaria</taxon>
        <taxon>Anthozoa</taxon>
        <taxon>Hexacorallia</taxon>
        <taxon>Scleractinia</taxon>
        <taxon>Astrocoeniina</taxon>
        <taxon>Acroporidae</taxon>
        <taxon>Acropora</taxon>
    </lineage>
</organism>
<reference evidence="1" key="1">
    <citation type="journal article" date="2023" name="G3 (Bethesda)">
        <title>Whole genome assembly and annotation of the endangered Caribbean coral Acropora cervicornis.</title>
        <authorList>
            <person name="Selwyn J.D."/>
            <person name="Vollmer S.V."/>
        </authorList>
    </citation>
    <scope>NUCLEOTIDE SEQUENCE</scope>
    <source>
        <strain evidence="1">K2</strain>
    </source>
</reference>
<reference evidence="1" key="2">
    <citation type="journal article" date="2023" name="Science">
        <title>Genomic signatures of disease resistance in endangered staghorn corals.</title>
        <authorList>
            <person name="Vollmer S.V."/>
            <person name="Selwyn J.D."/>
            <person name="Despard B.A."/>
            <person name="Roesel C.L."/>
        </authorList>
    </citation>
    <scope>NUCLEOTIDE SEQUENCE</scope>
    <source>
        <strain evidence="1">K2</strain>
    </source>
</reference>
<comment type="caution">
    <text evidence="1">The sequence shown here is derived from an EMBL/GenBank/DDBJ whole genome shotgun (WGS) entry which is preliminary data.</text>
</comment>
<dbReference type="AlphaFoldDB" id="A0AAD9Q5D2"/>
<name>A0AAD9Q5D2_ACRCE</name>
<proteinExistence type="predicted"/>
<gene>
    <name evidence="1" type="ORF">P5673_023445</name>
</gene>
<protein>
    <submittedName>
        <fullName evidence="1">Uncharacterized protein</fullName>
    </submittedName>
</protein>
<dbReference type="EMBL" id="JARQWQ010000065">
    <property type="protein sequence ID" value="KAK2555087.1"/>
    <property type="molecule type" value="Genomic_DNA"/>
</dbReference>
<accession>A0AAD9Q5D2</accession>